<dbReference type="Proteomes" id="UP000217785">
    <property type="component" value="Unassembled WGS sequence"/>
</dbReference>
<dbReference type="AlphaFoldDB" id="A0A292YPQ5"/>
<sequence>MHCGSRENASWQWAIRFSTIGLHPLTGNNFPTRDSTDTCRHCTTGQWPAWRPHFRDPHDSSNRSNGGPCCDPNRSAIFPDHGSASQAIPPRSPSPTTGSAASRWNLGEREPAAPNFAGMVERPGSSRRRCHPPRHWGQIRGNWPLPESLPYSGS</sequence>
<evidence type="ECO:0000256" key="1">
    <source>
        <dbReference type="SAM" id="MobiDB-lite"/>
    </source>
</evidence>
<name>A0A292YPQ5_9BACL</name>
<comment type="caution">
    <text evidence="2">The sequence shown here is derived from an EMBL/GenBank/DDBJ whole genome shotgun (WGS) entry which is preliminary data.</text>
</comment>
<evidence type="ECO:0000313" key="3">
    <source>
        <dbReference type="Proteomes" id="UP000217785"/>
    </source>
</evidence>
<feature type="compositionally biased region" description="Basic residues" evidence="1">
    <location>
        <begin position="125"/>
        <end position="134"/>
    </location>
</feature>
<reference evidence="3" key="1">
    <citation type="submission" date="2017-07" db="EMBL/GenBank/DDBJ databases">
        <title>Draft genome sequence of Effusibacillus lacus strain skLN1.</title>
        <authorList>
            <person name="Watanabe M."/>
            <person name="Kojima H."/>
            <person name="Fukui M."/>
        </authorList>
    </citation>
    <scope>NUCLEOTIDE SEQUENCE [LARGE SCALE GENOMIC DNA]</scope>
    <source>
        <strain evidence="3">skLN1</strain>
    </source>
</reference>
<accession>A0A292YPQ5</accession>
<gene>
    <name evidence="2" type="ORF">EFBL_2102</name>
</gene>
<feature type="region of interest" description="Disordered" evidence="1">
    <location>
        <begin position="50"/>
        <end position="154"/>
    </location>
</feature>
<evidence type="ECO:0000313" key="2">
    <source>
        <dbReference type="EMBL" id="GAX90475.1"/>
    </source>
</evidence>
<organism evidence="2 3">
    <name type="scientific">Effusibacillus lacus</name>
    <dbReference type="NCBI Taxonomy" id="1348429"/>
    <lineage>
        <taxon>Bacteria</taxon>
        <taxon>Bacillati</taxon>
        <taxon>Bacillota</taxon>
        <taxon>Bacilli</taxon>
        <taxon>Bacillales</taxon>
        <taxon>Alicyclobacillaceae</taxon>
        <taxon>Effusibacillus</taxon>
    </lineage>
</organism>
<dbReference type="EMBL" id="BDUF01000057">
    <property type="protein sequence ID" value="GAX90475.1"/>
    <property type="molecule type" value="Genomic_DNA"/>
</dbReference>
<proteinExistence type="predicted"/>
<keyword evidence="3" id="KW-1185">Reference proteome</keyword>
<protein>
    <submittedName>
        <fullName evidence="2">Uncharacterized protein</fullName>
    </submittedName>
</protein>